<dbReference type="EMBL" id="JACVVK020000524">
    <property type="protein sequence ID" value="KAK7468060.1"/>
    <property type="molecule type" value="Genomic_DNA"/>
</dbReference>
<protein>
    <submittedName>
        <fullName evidence="2">Uncharacterized protein</fullName>
    </submittedName>
</protein>
<keyword evidence="3" id="KW-1185">Reference proteome</keyword>
<comment type="caution">
    <text evidence="2">The sequence shown here is derived from an EMBL/GenBank/DDBJ whole genome shotgun (WGS) entry which is preliminary data.</text>
</comment>
<organism evidence="2 3">
    <name type="scientific">Batillaria attramentaria</name>
    <dbReference type="NCBI Taxonomy" id="370345"/>
    <lineage>
        <taxon>Eukaryota</taxon>
        <taxon>Metazoa</taxon>
        <taxon>Spiralia</taxon>
        <taxon>Lophotrochozoa</taxon>
        <taxon>Mollusca</taxon>
        <taxon>Gastropoda</taxon>
        <taxon>Caenogastropoda</taxon>
        <taxon>Sorbeoconcha</taxon>
        <taxon>Cerithioidea</taxon>
        <taxon>Batillariidae</taxon>
        <taxon>Batillaria</taxon>
    </lineage>
</organism>
<name>A0ABD0JB16_9CAEN</name>
<evidence type="ECO:0000313" key="3">
    <source>
        <dbReference type="Proteomes" id="UP001519460"/>
    </source>
</evidence>
<evidence type="ECO:0000256" key="1">
    <source>
        <dbReference type="SAM" id="MobiDB-lite"/>
    </source>
</evidence>
<gene>
    <name evidence="2" type="ORF">BaRGS_00036711</name>
</gene>
<sequence>MGRLHVVGRKLLGPLKITEGRVALSLRNCPRLGWNVPGDPFSCEASGRLEGGRKGNQEDSASPIPYFPRDSGADVSDPTDKVDIGLDTGQVQDSTQVPHSLPEEWFTRWTTEEIRKWQRDDPMTRTVLQVREQDRKPTTARNVAV</sequence>
<reference evidence="2 3" key="1">
    <citation type="journal article" date="2023" name="Sci. Data">
        <title>Genome assembly of the Korean intertidal mud-creeper Batillaria attramentaria.</title>
        <authorList>
            <person name="Patra A.K."/>
            <person name="Ho P.T."/>
            <person name="Jun S."/>
            <person name="Lee S.J."/>
            <person name="Kim Y."/>
            <person name="Won Y.J."/>
        </authorList>
    </citation>
    <scope>NUCLEOTIDE SEQUENCE [LARGE SCALE GENOMIC DNA]</scope>
    <source>
        <strain evidence="2">Wonlab-2016</strain>
    </source>
</reference>
<dbReference type="Proteomes" id="UP001519460">
    <property type="component" value="Unassembled WGS sequence"/>
</dbReference>
<dbReference type="AlphaFoldDB" id="A0ABD0JB16"/>
<proteinExistence type="predicted"/>
<feature type="compositionally biased region" description="Polar residues" evidence="1">
    <location>
        <begin position="89"/>
        <end position="98"/>
    </location>
</feature>
<feature type="region of interest" description="Disordered" evidence="1">
    <location>
        <begin position="45"/>
        <end position="99"/>
    </location>
</feature>
<accession>A0ABD0JB16</accession>
<evidence type="ECO:0000313" key="2">
    <source>
        <dbReference type="EMBL" id="KAK7468060.1"/>
    </source>
</evidence>